<protein>
    <recommendedName>
        <fullName evidence="7">Probable cytosol aminopeptidase</fullName>
    </recommendedName>
    <alternativeName>
        <fullName evidence="8">Leucine aminopeptidase</fullName>
    </alternativeName>
    <alternativeName>
        <fullName evidence="5">Leucyl aminopeptidase</fullName>
    </alternativeName>
</protein>
<dbReference type="InterPro" id="IPR000819">
    <property type="entry name" value="Peptidase_M17_C"/>
</dbReference>
<evidence type="ECO:0000256" key="8">
    <source>
        <dbReference type="ARBA" id="ARBA00050061"/>
    </source>
</evidence>
<dbReference type="InterPro" id="IPR043472">
    <property type="entry name" value="Macro_dom-like"/>
</dbReference>
<dbReference type="PRINTS" id="PR00481">
    <property type="entry name" value="LAMNOPPTDASE"/>
</dbReference>
<dbReference type="PANTHER" id="PTHR11963:SF23">
    <property type="entry name" value="CYTOSOL AMINOPEPTIDASE"/>
    <property type="match status" value="1"/>
</dbReference>
<dbReference type="SUPFAM" id="SSF53187">
    <property type="entry name" value="Zn-dependent exopeptidases"/>
    <property type="match status" value="1"/>
</dbReference>
<dbReference type="Gene3D" id="3.40.630.10">
    <property type="entry name" value="Zn peptidases"/>
    <property type="match status" value="1"/>
</dbReference>
<dbReference type="CDD" id="cd00433">
    <property type="entry name" value="Peptidase_M17"/>
    <property type="match status" value="1"/>
</dbReference>
<comment type="function">
    <text evidence="6">Presumably involved in the processing and regular turnover of intracellular proteins. Catalyzes the removal of unsubstituted N-terminal amino acids from various peptides.</text>
</comment>
<evidence type="ECO:0000256" key="2">
    <source>
        <dbReference type="ARBA" id="ARBA00022438"/>
    </source>
</evidence>
<keyword evidence="2 10" id="KW-0031">Aminopeptidase</keyword>
<dbReference type="Proteomes" id="UP001595816">
    <property type="component" value="Unassembled WGS sequence"/>
</dbReference>
<reference evidence="11" key="1">
    <citation type="journal article" date="2019" name="Int. J. Syst. Evol. Microbiol.">
        <title>The Global Catalogue of Microorganisms (GCM) 10K type strain sequencing project: providing services to taxonomists for standard genome sequencing and annotation.</title>
        <authorList>
            <consortium name="The Broad Institute Genomics Platform"/>
            <consortium name="The Broad Institute Genome Sequencing Center for Infectious Disease"/>
            <person name="Wu L."/>
            <person name="Ma J."/>
        </authorList>
    </citation>
    <scope>NUCLEOTIDE SEQUENCE [LARGE SCALE GENOMIC DNA]</scope>
    <source>
        <strain evidence="11">CGMCC 4.7289</strain>
    </source>
</reference>
<sequence length="470" mass="49382">MLDFRLAAAPPEEATVVALPVPAADRRWDIPEAEAFLTQAEHTGEAGRVERLVRPLSTPSTVFFAGIGTGDEAGWRAAGAEIVRSATKATSITVDLTSAADQIAATRGFVEGTGLAAYHANPAKRPPLAEVTLLVEDPAAAAEALRQGLAVVERTSFARTLTNTPSSTKDPAWFVDQVSAAAAQAGVGVEIWDVDRLRDEGFNGILAVGGGSTRGPRMLQLDYAPDSATHHIVLVGKGITFDTGGIDIKPAEAMLLMRKDMGGAAAVAGAVLAAADLQLPVRVTALTPLAENMVSGSAWRPGDVIEHYGGLTTEVRSTDAEGRIVLADALAYAVEQYSPDYLIDVATLTGANRVALGRRIGALMADDDDLADALLAAAGRAGEGLWRLPLHGDYVSMVTSEIADLYNHSDGGAGTITAGLFLREFAGKQRGRWAHIDMSSPSWADEPERELAKGATGWGVRTLLRFLQSL</sequence>
<feature type="domain" description="Cytosol aminopeptidase" evidence="9">
    <location>
        <begin position="317"/>
        <end position="324"/>
    </location>
</feature>
<comment type="similarity">
    <text evidence="1">Belongs to the peptidase M17 family.</text>
</comment>
<dbReference type="Gene3D" id="3.40.220.10">
    <property type="entry name" value="Leucine Aminopeptidase, subunit E, domain 1"/>
    <property type="match status" value="1"/>
</dbReference>
<accession>A0ABV8LHH7</accession>
<evidence type="ECO:0000256" key="5">
    <source>
        <dbReference type="ARBA" id="ARBA00033172"/>
    </source>
</evidence>
<evidence type="ECO:0000256" key="7">
    <source>
        <dbReference type="ARBA" id="ARBA00050021"/>
    </source>
</evidence>
<dbReference type="EMBL" id="JBHSAY010000003">
    <property type="protein sequence ID" value="MFC4129744.1"/>
    <property type="molecule type" value="Genomic_DNA"/>
</dbReference>
<keyword evidence="3" id="KW-0645">Protease</keyword>
<keyword evidence="4" id="KW-0378">Hydrolase</keyword>
<evidence type="ECO:0000259" key="9">
    <source>
        <dbReference type="PROSITE" id="PS00631"/>
    </source>
</evidence>
<proteinExistence type="inferred from homology"/>
<dbReference type="GO" id="GO:0004177">
    <property type="term" value="F:aminopeptidase activity"/>
    <property type="evidence" value="ECO:0007669"/>
    <property type="project" value="UniProtKB-KW"/>
</dbReference>
<comment type="caution">
    <text evidence="10">The sequence shown here is derived from an EMBL/GenBank/DDBJ whole genome shotgun (WGS) entry which is preliminary data.</text>
</comment>
<organism evidence="10 11">
    <name type="scientific">Hamadaea flava</name>
    <dbReference type="NCBI Taxonomy" id="1742688"/>
    <lineage>
        <taxon>Bacteria</taxon>
        <taxon>Bacillati</taxon>
        <taxon>Actinomycetota</taxon>
        <taxon>Actinomycetes</taxon>
        <taxon>Micromonosporales</taxon>
        <taxon>Micromonosporaceae</taxon>
        <taxon>Hamadaea</taxon>
    </lineage>
</organism>
<dbReference type="PANTHER" id="PTHR11963">
    <property type="entry name" value="LEUCINE AMINOPEPTIDASE-RELATED"/>
    <property type="match status" value="1"/>
</dbReference>
<evidence type="ECO:0000256" key="3">
    <source>
        <dbReference type="ARBA" id="ARBA00022670"/>
    </source>
</evidence>
<dbReference type="PROSITE" id="PS00631">
    <property type="entry name" value="CYTOSOL_AP"/>
    <property type="match status" value="1"/>
</dbReference>
<evidence type="ECO:0000256" key="6">
    <source>
        <dbReference type="ARBA" id="ARBA00049972"/>
    </source>
</evidence>
<dbReference type="RefSeq" id="WP_253759954.1">
    <property type="nucleotide sequence ID" value="NZ_JAMZDZ010000001.1"/>
</dbReference>
<evidence type="ECO:0000256" key="4">
    <source>
        <dbReference type="ARBA" id="ARBA00022801"/>
    </source>
</evidence>
<name>A0ABV8LHH7_9ACTN</name>
<dbReference type="Pfam" id="PF00883">
    <property type="entry name" value="Peptidase_M17"/>
    <property type="match status" value="1"/>
</dbReference>
<evidence type="ECO:0000313" key="11">
    <source>
        <dbReference type="Proteomes" id="UP001595816"/>
    </source>
</evidence>
<evidence type="ECO:0000313" key="10">
    <source>
        <dbReference type="EMBL" id="MFC4129744.1"/>
    </source>
</evidence>
<keyword evidence="11" id="KW-1185">Reference proteome</keyword>
<dbReference type="InterPro" id="IPR011356">
    <property type="entry name" value="Leucine_aapep/pepB"/>
</dbReference>
<evidence type="ECO:0000256" key="1">
    <source>
        <dbReference type="ARBA" id="ARBA00009528"/>
    </source>
</evidence>
<gene>
    <name evidence="10" type="ORF">ACFOZ4_03915</name>
</gene>